<comment type="caution">
    <text evidence="1">The sequence shown here is derived from an EMBL/GenBank/DDBJ whole genome shotgun (WGS) entry which is preliminary data.</text>
</comment>
<name>A0ABN2GBH8_9ACTN</name>
<evidence type="ECO:0000313" key="2">
    <source>
        <dbReference type="Proteomes" id="UP001499947"/>
    </source>
</evidence>
<keyword evidence="2" id="KW-1185">Reference proteome</keyword>
<sequence length="77" mass="8488">MQGLAQQIGHGLGLGSGHGVAIGTQRLDVLFADSHLSHFRRVLHEQDAREGQLAGAMQCSRMFSLPWWMFLIDLTQG</sequence>
<dbReference type="Proteomes" id="UP001499947">
    <property type="component" value="Unassembled WGS sequence"/>
</dbReference>
<accession>A0ABN2GBH8</accession>
<gene>
    <name evidence="1" type="ORF">GCM10009680_05110</name>
</gene>
<protein>
    <submittedName>
        <fullName evidence="1">Uncharacterized protein</fullName>
    </submittedName>
</protein>
<evidence type="ECO:0000313" key="1">
    <source>
        <dbReference type="EMBL" id="GAA1668562.1"/>
    </source>
</evidence>
<dbReference type="EMBL" id="BAAALR010000007">
    <property type="protein sequence ID" value="GAA1668562.1"/>
    <property type="molecule type" value="Genomic_DNA"/>
</dbReference>
<reference evidence="1 2" key="1">
    <citation type="journal article" date="2019" name="Int. J. Syst. Evol. Microbiol.">
        <title>The Global Catalogue of Microorganisms (GCM) 10K type strain sequencing project: providing services to taxonomists for standard genome sequencing and annotation.</title>
        <authorList>
            <consortium name="The Broad Institute Genomics Platform"/>
            <consortium name="The Broad Institute Genome Sequencing Center for Infectious Disease"/>
            <person name="Wu L."/>
            <person name="Ma J."/>
        </authorList>
    </citation>
    <scope>NUCLEOTIDE SEQUENCE [LARGE SCALE GENOMIC DNA]</scope>
    <source>
        <strain evidence="1 2">JCM 13244</strain>
    </source>
</reference>
<organism evidence="1 2">
    <name type="scientific">Streptomyces yatensis</name>
    <dbReference type="NCBI Taxonomy" id="155177"/>
    <lineage>
        <taxon>Bacteria</taxon>
        <taxon>Bacillati</taxon>
        <taxon>Actinomycetota</taxon>
        <taxon>Actinomycetes</taxon>
        <taxon>Kitasatosporales</taxon>
        <taxon>Streptomycetaceae</taxon>
        <taxon>Streptomyces</taxon>
        <taxon>Streptomyces violaceusniger group</taxon>
    </lineage>
</organism>
<proteinExistence type="predicted"/>